<proteinExistence type="predicted"/>
<keyword evidence="2" id="KW-0489">Methyltransferase</keyword>
<accession>A0A4R4N9S2</accession>
<dbReference type="PIRSF" id="PIRSF017393">
    <property type="entry name" value="MTase_SAV2177"/>
    <property type="match status" value="1"/>
</dbReference>
<dbReference type="Gene3D" id="3.40.50.150">
    <property type="entry name" value="Vaccinia Virus protein VP39"/>
    <property type="match status" value="1"/>
</dbReference>
<dbReference type="AlphaFoldDB" id="A0A4R4N9S2"/>
<gene>
    <name evidence="2" type="ORF">E1284_36220</name>
</gene>
<dbReference type="InterPro" id="IPR006764">
    <property type="entry name" value="SAM_dep_MeTrfase_SAV2177_type"/>
</dbReference>
<evidence type="ECO:0000313" key="2">
    <source>
        <dbReference type="EMBL" id="TDC04894.1"/>
    </source>
</evidence>
<organism evidence="2 3">
    <name type="scientific">Actinomadura bangladeshensis</name>
    <dbReference type="NCBI Taxonomy" id="453573"/>
    <lineage>
        <taxon>Bacteria</taxon>
        <taxon>Bacillati</taxon>
        <taxon>Actinomycetota</taxon>
        <taxon>Actinomycetes</taxon>
        <taxon>Streptosporangiales</taxon>
        <taxon>Thermomonosporaceae</taxon>
        <taxon>Actinomadura</taxon>
    </lineage>
</organism>
<evidence type="ECO:0000256" key="1">
    <source>
        <dbReference type="SAM" id="MobiDB-lite"/>
    </source>
</evidence>
<dbReference type="GO" id="GO:0032259">
    <property type="term" value="P:methylation"/>
    <property type="evidence" value="ECO:0007669"/>
    <property type="project" value="UniProtKB-KW"/>
</dbReference>
<name>A0A4R4N9S2_9ACTN</name>
<dbReference type="Pfam" id="PF04672">
    <property type="entry name" value="Methyltransf_19"/>
    <property type="match status" value="1"/>
</dbReference>
<keyword evidence="3" id="KW-1185">Reference proteome</keyword>
<dbReference type="SUPFAM" id="SSF53335">
    <property type="entry name" value="S-adenosyl-L-methionine-dependent methyltransferases"/>
    <property type="match status" value="1"/>
</dbReference>
<dbReference type="InterPro" id="IPR029063">
    <property type="entry name" value="SAM-dependent_MTases_sf"/>
</dbReference>
<feature type="region of interest" description="Disordered" evidence="1">
    <location>
        <begin position="33"/>
        <end position="52"/>
    </location>
</feature>
<reference evidence="2 3" key="1">
    <citation type="submission" date="2019-03" db="EMBL/GenBank/DDBJ databases">
        <title>Draft genome sequences of novel Actinobacteria.</title>
        <authorList>
            <person name="Sahin N."/>
            <person name="Ay H."/>
            <person name="Saygin H."/>
        </authorList>
    </citation>
    <scope>NUCLEOTIDE SEQUENCE [LARGE SCALE GENOMIC DNA]</scope>
    <source>
        <strain evidence="2 3">DSM 45347</strain>
    </source>
</reference>
<dbReference type="Proteomes" id="UP000295431">
    <property type="component" value="Unassembled WGS sequence"/>
</dbReference>
<sequence length="313" mass="33831">MTILITFLYQLITESELPGRCPVKLNYRSRPAPGAWRSTDVSPPEASQPLVDSAHPSSARVYDYLLGGKDNFAADRIAAGKIEEAFPAIRVGAQENRRFLLRGVRFLAAEAGIRQFLDVGTGIPTSPNVHEVVQGITPEARIAYVDNDPVVLAHARALMVSDPRGKVGYLDADIREPEAIVGNRLVRDVLDFDEPIALLLSAILHFIPDDQGPEEIVRTFVGALPPGSYVLATHVTPEHEPRLRPASAGYGDDGVRTRPRTAAEFERLVFTGLDLVEPGVVLVSQWRRDPDDPPAPGPAEVSAYGGLAAVPGA</sequence>
<dbReference type="EMBL" id="SMJW01000323">
    <property type="protein sequence ID" value="TDC04894.1"/>
    <property type="molecule type" value="Genomic_DNA"/>
</dbReference>
<evidence type="ECO:0000313" key="3">
    <source>
        <dbReference type="Proteomes" id="UP000295431"/>
    </source>
</evidence>
<dbReference type="OrthoDB" id="3216820at2"/>
<keyword evidence="2" id="KW-0808">Transferase</keyword>
<protein>
    <submittedName>
        <fullName evidence="2">SAM-dependent methyltransferase</fullName>
    </submittedName>
</protein>
<comment type="caution">
    <text evidence="2">The sequence shown here is derived from an EMBL/GenBank/DDBJ whole genome shotgun (WGS) entry which is preliminary data.</text>
</comment>
<dbReference type="GO" id="GO:0008168">
    <property type="term" value="F:methyltransferase activity"/>
    <property type="evidence" value="ECO:0007669"/>
    <property type="project" value="UniProtKB-KW"/>
</dbReference>